<dbReference type="RefSeq" id="WP_168629298.1">
    <property type="nucleotide sequence ID" value="NZ_BONL01000033.1"/>
</dbReference>
<sequence length="57" mass="6563">MTRDQQAVQAIARAISEGVLVRCSECGQMETATLDGRRRHEQLYDHRLSGYDKKEVR</sequence>
<proteinExistence type="predicted"/>
<organism evidence="1 2">
    <name type="scientific">Cellulomonas denverensis</name>
    <dbReference type="NCBI Taxonomy" id="264297"/>
    <lineage>
        <taxon>Bacteria</taxon>
        <taxon>Bacillati</taxon>
        <taxon>Actinomycetota</taxon>
        <taxon>Actinomycetes</taxon>
        <taxon>Micrococcales</taxon>
        <taxon>Cellulomonadaceae</taxon>
        <taxon>Cellulomonas</taxon>
    </lineage>
</organism>
<name>A0A7X6QYN8_9CELL</name>
<protein>
    <submittedName>
        <fullName evidence="1">Uncharacterized protein</fullName>
    </submittedName>
</protein>
<keyword evidence="2" id="KW-1185">Reference proteome</keyword>
<reference evidence="1 2" key="1">
    <citation type="submission" date="2020-04" db="EMBL/GenBank/DDBJ databases">
        <title>MicrobeNet Type strains.</title>
        <authorList>
            <person name="Nicholson A.C."/>
        </authorList>
    </citation>
    <scope>NUCLEOTIDE SEQUENCE [LARGE SCALE GENOMIC DNA]</scope>
    <source>
        <strain evidence="1 2">ATCC BAA-788</strain>
    </source>
</reference>
<gene>
    <name evidence="1" type="ORF">HGA03_05895</name>
</gene>
<dbReference type="AlphaFoldDB" id="A0A7X6QYN8"/>
<evidence type="ECO:0000313" key="2">
    <source>
        <dbReference type="Proteomes" id="UP000581206"/>
    </source>
</evidence>
<accession>A0A7X6QYN8</accession>
<dbReference type="Proteomes" id="UP000581206">
    <property type="component" value="Unassembled WGS sequence"/>
</dbReference>
<comment type="caution">
    <text evidence="1">The sequence shown here is derived from an EMBL/GenBank/DDBJ whole genome shotgun (WGS) entry which is preliminary data.</text>
</comment>
<dbReference type="EMBL" id="JAAXOX010000002">
    <property type="protein sequence ID" value="NKY22196.1"/>
    <property type="molecule type" value="Genomic_DNA"/>
</dbReference>
<evidence type="ECO:0000313" key="1">
    <source>
        <dbReference type="EMBL" id="NKY22196.1"/>
    </source>
</evidence>